<evidence type="ECO:0000259" key="6">
    <source>
        <dbReference type="PROSITE" id="PS51063"/>
    </source>
</evidence>
<protein>
    <recommendedName>
        <fullName evidence="9">Crp/Fnr family transcriptional regulator</fullName>
    </recommendedName>
</protein>
<feature type="region of interest" description="Disordered" evidence="4">
    <location>
        <begin position="268"/>
        <end position="287"/>
    </location>
</feature>
<evidence type="ECO:0000313" key="8">
    <source>
        <dbReference type="Proteomes" id="UP001501638"/>
    </source>
</evidence>
<keyword evidence="8" id="KW-1185">Reference proteome</keyword>
<dbReference type="SUPFAM" id="SSF51206">
    <property type="entry name" value="cAMP-binding domain-like"/>
    <property type="match status" value="1"/>
</dbReference>
<accession>A0ABN3K4N8</accession>
<dbReference type="SUPFAM" id="SSF46785">
    <property type="entry name" value="Winged helix' DNA-binding domain"/>
    <property type="match status" value="1"/>
</dbReference>
<dbReference type="InterPro" id="IPR050397">
    <property type="entry name" value="Env_Response_Regulators"/>
</dbReference>
<dbReference type="SMART" id="SM00419">
    <property type="entry name" value="HTH_CRP"/>
    <property type="match status" value="1"/>
</dbReference>
<gene>
    <name evidence="7" type="ORF">GCM10010405_35920</name>
</gene>
<keyword evidence="2" id="KW-0238">DNA-binding</keyword>
<dbReference type="InterPro" id="IPR036390">
    <property type="entry name" value="WH_DNA-bd_sf"/>
</dbReference>
<reference evidence="7 8" key="1">
    <citation type="journal article" date="2019" name="Int. J. Syst. Evol. Microbiol.">
        <title>The Global Catalogue of Microorganisms (GCM) 10K type strain sequencing project: providing services to taxonomists for standard genome sequencing and annotation.</title>
        <authorList>
            <consortium name="The Broad Institute Genomics Platform"/>
            <consortium name="The Broad Institute Genome Sequencing Center for Infectious Disease"/>
            <person name="Wu L."/>
            <person name="Ma J."/>
        </authorList>
    </citation>
    <scope>NUCLEOTIDE SEQUENCE [LARGE SCALE GENOMIC DNA]</scope>
    <source>
        <strain evidence="7 8">JCM 6305</strain>
    </source>
</reference>
<dbReference type="Proteomes" id="UP001501638">
    <property type="component" value="Unassembled WGS sequence"/>
</dbReference>
<dbReference type="PROSITE" id="PS51063">
    <property type="entry name" value="HTH_CRP_2"/>
    <property type="match status" value="1"/>
</dbReference>
<dbReference type="Gene3D" id="2.60.120.10">
    <property type="entry name" value="Jelly Rolls"/>
    <property type="match status" value="1"/>
</dbReference>
<dbReference type="Gene3D" id="1.10.10.10">
    <property type="entry name" value="Winged helix-like DNA-binding domain superfamily/Winged helix DNA-binding domain"/>
    <property type="match status" value="1"/>
</dbReference>
<dbReference type="EMBL" id="BAAASZ010000026">
    <property type="protein sequence ID" value="GAA2449335.1"/>
    <property type="molecule type" value="Genomic_DNA"/>
</dbReference>
<feature type="region of interest" description="Disordered" evidence="4">
    <location>
        <begin position="1"/>
        <end position="24"/>
    </location>
</feature>
<dbReference type="InterPro" id="IPR036388">
    <property type="entry name" value="WH-like_DNA-bd_sf"/>
</dbReference>
<dbReference type="InterPro" id="IPR014710">
    <property type="entry name" value="RmlC-like_jellyroll"/>
</dbReference>
<evidence type="ECO:0000256" key="3">
    <source>
        <dbReference type="ARBA" id="ARBA00023163"/>
    </source>
</evidence>
<dbReference type="PANTHER" id="PTHR24567:SF74">
    <property type="entry name" value="HTH-TYPE TRANSCRIPTIONAL REGULATOR ARCR"/>
    <property type="match status" value="1"/>
</dbReference>
<dbReference type="PROSITE" id="PS50042">
    <property type="entry name" value="CNMP_BINDING_3"/>
    <property type="match status" value="1"/>
</dbReference>
<dbReference type="PANTHER" id="PTHR24567">
    <property type="entry name" value="CRP FAMILY TRANSCRIPTIONAL REGULATORY PROTEIN"/>
    <property type="match status" value="1"/>
</dbReference>
<evidence type="ECO:0008006" key="9">
    <source>
        <dbReference type="Google" id="ProtNLM"/>
    </source>
</evidence>
<dbReference type="CDD" id="cd00038">
    <property type="entry name" value="CAP_ED"/>
    <property type="match status" value="1"/>
</dbReference>
<evidence type="ECO:0000256" key="1">
    <source>
        <dbReference type="ARBA" id="ARBA00023015"/>
    </source>
</evidence>
<keyword evidence="1" id="KW-0805">Transcription regulation</keyword>
<proteinExistence type="predicted"/>
<evidence type="ECO:0000259" key="5">
    <source>
        <dbReference type="PROSITE" id="PS50042"/>
    </source>
</evidence>
<dbReference type="Pfam" id="PF13545">
    <property type="entry name" value="HTH_Crp_2"/>
    <property type="match status" value="1"/>
</dbReference>
<organism evidence="7 8">
    <name type="scientific">Streptomyces macrosporus</name>
    <dbReference type="NCBI Taxonomy" id="44032"/>
    <lineage>
        <taxon>Bacteria</taxon>
        <taxon>Bacillati</taxon>
        <taxon>Actinomycetota</taxon>
        <taxon>Actinomycetes</taxon>
        <taxon>Kitasatosporales</taxon>
        <taxon>Streptomycetaceae</taxon>
        <taxon>Streptomyces</taxon>
    </lineage>
</organism>
<dbReference type="InterPro" id="IPR012318">
    <property type="entry name" value="HTH_CRP"/>
</dbReference>
<dbReference type="Pfam" id="PF00027">
    <property type="entry name" value="cNMP_binding"/>
    <property type="match status" value="1"/>
</dbReference>
<feature type="domain" description="Cyclic nucleotide-binding" evidence="5">
    <location>
        <begin position="50"/>
        <end position="154"/>
    </location>
</feature>
<dbReference type="InterPro" id="IPR000595">
    <property type="entry name" value="cNMP-bd_dom"/>
</dbReference>
<evidence type="ECO:0000256" key="4">
    <source>
        <dbReference type="SAM" id="MobiDB-lite"/>
    </source>
</evidence>
<sequence length="287" mass="30772">MSAVSETRRPRGKSGLGNDSAAYEGSARQVRAGYRTGGGKMSIFEDERPFLDALPPHERKALTALGRPKSYAPGDVLLLESDTTSFVVAILSGWAMVSVETERGVRLILALRGAGEIVGDQAAIDHRPRSATITALGRMNVVVIPADRFRAYVMARPAAGVLLMRQLSSRLRSSDDERRSLASEKVLQRLAARLVELAERTGRAVDDGIAVDLPLPQHDIAAAVGATREAVAKALRFLRDQGAVRTASRRFVVVDLGLLRLLAESGTTGERAGERSARGPTESPPTV</sequence>
<dbReference type="InterPro" id="IPR018490">
    <property type="entry name" value="cNMP-bd_dom_sf"/>
</dbReference>
<evidence type="ECO:0000313" key="7">
    <source>
        <dbReference type="EMBL" id="GAA2449335.1"/>
    </source>
</evidence>
<name>A0ABN3K4N8_9ACTN</name>
<keyword evidence="3" id="KW-0804">Transcription</keyword>
<dbReference type="SMART" id="SM00100">
    <property type="entry name" value="cNMP"/>
    <property type="match status" value="1"/>
</dbReference>
<feature type="domain" description="HTH crp-type" evidence="6">
    <location>
        <begin position="184"/>
        <end position="257"/>
    </location>
</feature>
<evidence type="ECO:0000256" key="2">
    <source>
        <dbReference type="ARBA" id="ARBA00023125"/>
    </source>
</evidence>
<comment type="caution">
    <text evidence="7">The sequence shown here is derived from an EMBL/GenBank/DDBJ whole genome shotgun (WGS) entry which is preliminary data.</text>
</comment>